<evidence type="ECO:0000256" key="1">
    <source>
        <dbReference type="ARBA" id="ARBA00023002"/>
    </source>
</evidence>
<gene>
    <name evidence="2" type="ORF">ABCQ75_16120</name>
</gene>
<dbReference type="InterPro" id="IPR050982">
    <property type="entry name" value="Auxin_biosynth/cation_transpt"/>
</dbReference>
<dbReference type="SUPFAM" id="SSF51905">
    <property type="entry name" value="FAD/NAD(P)-binding domain"/>
    <property type="match status" value="1"/>
</dbReference>
<dbReference type="PRINTS" id="PR00368">
    <property type="entry name" value="FADPNR"/>
</dbReference>
<dbReference type="EMBL" id="JBDFRB010000026">
    <property type="protein sequence ID" value="MEN2746050.1"/>
    <property type="molecule type" value="Genomic_DNA"/>
</dbReference>
<protein>
    <submittedName>
        <fullName evidence="2">NAD(P)-binding domain-containing protein</fullName>
    </submittedName>
</protein>
<dbReference type="PANTHER" id="PTHR43539:SF78">
    <property type="entry name" value="FLAVIN-CONTAINING MONOOXYGENASE"/>
    <property type="match status" value="1"/>
</dbReference>
<dbReference type="Proteomes" id="UP001422074">
    <property type="component" value="Unassembled WGS sequence"/>
</dbReference>
<reference evidence="2 3" key="1">
    <citation type="submission" date="2024-05" db="EMBL/GenBank/DDBJ databases">
        <title>Sinomonas sp. nov., isolated from a waste landfill.</title>
        <authorList>
            <person name="Zhao Y."/>
        </authorList>
    </citation>
    <scope>NUCLEOTIDE SEQUENCE [LARGE SCALE GENOMIC DNA]</scope>
    <source>
        <strain evidence="2 3">CCTCC AB2014300</strain>
    </source>
</reference>
<dbReference type="PANTHER" id="PTHR43539">
    <property type="entry name" value="FLAVIN-BINDING MONOOXYGENASE-LIKE PROTEIN (AFU_ORTHOLOGUE AFUA_4G09220)"/>
    <property type="match status" value="1"/>
</dbReference>
<comment type="caution">
    <text evidence="2">The sequence shown here is derived from an EMBL/GenBank/DDBJ whole genome shotgun (WGS) entry which is preliminary data.</text>
</comment>
<dbReference type="PRINTS" id="PR00411">
    <property type="entry name" value="PNDRDTASEI"/>
</dbReference>
<accession>A0ABU9X3P2</accession>
<keyword evidence="3" id="KW-1185">Reference proteome</keyword>
<evidence type="ECO:0000313" key="2">
    <source>
        <dbReference type="EMBL" id="MEN2746050.1"/>
    </source>
</evidence>
<keyword evidence="1" id="KW-0560">Oxidoreductase</keyword>
<name>A0ABU9X3P2_9MICC</name>
<dbReference type="RefSeq" id="WP_345886649.1">
    <property type="nucleotide sequence ID" value="NZ_JBDFRB010000026.1"/>
</dbReference>
<dbReference type="Pfam" id="PF13738">
    <property type="entry name" value="Pyr_redox_3"/>
    <property type="match status" value="1"/>
</dbReference>
<organism evidence="2 3">
    <name type="scientific">Sinomonas halotolerans</name>
    <dbReference type="NCBI Taxonomy" id="1644133"/>
    <lineage>
        <taxon>Bacteria</taxon>
        <taxon>Bacillati</taxon>
        <taxon>Actinomycetota</taxon>
        <taxon>Actinomycetes</taxon>
        <taxon>Micrococcales</taxon>
        <taxon>Micrococcaceae</taxon>
        <taxon>Sinomonas</taxon>
    </lineage>
</organism>
<dbReference type="Pfam" id="PF13450">
    <property type="entry name" value="NAD_binding_8"/>
    <property type="match status" value="1"/>
</dbReference>
<evidence type="ECO:0000313" key="3">
    <source>
        <dbReference type="Proteomes" id="UP001422074"/>
    </source>
</evidence>
<dbReference type="InterPro" id="IPR036188">
    <property type="entry name" value="FAD/NAD-bd_sf"/>
</dbReference>
<dbReference type="Gene3D" id="3.50.50.60">
    <property type="entry name" value="FAD/NAD(P)-binding domain"/>
    <property type="match status" value="1"/>
</dbReference>
<proteinExistence type="predicted"/>
<sequence>MPEEVGGRMDTLKAVVIGAGQAGLSAAHWLARRGLTPWEEFVVLDANKGPGGAWRHRWDSLTFDAAHGLHPLPGLPLGAPDPREPASAVVRRYYGDYERAFRLPVLRPVRVAAVERPGDGGTHDDGPLLVRAADGRVWRGSPTADDGPLLVRAADGRVWLTETVISATGTWDSPYWPHYPGRESFRGRQLHTHDFVAAEEFRGQRVLVVGGGTSALQFLLQLDAAGARTSWSTRRDPDWTEVPFDAEWGVAVERGVGERTRAGLPPLSVVAATGLPLTAQYRAGIEAGVLVSRGPLARITPTGAVLADGTELGLDAILWATGFRASLGHLAPLGVREPGGGVLMGDDGVRVVREPRLFLVGYGASASTVGATRAGRAAASAALARLGQAGARPASAAPAPAGLNASVG</sequence>